<comment type="caution">
    <text evidence="1">The sequence shown here is derived from an EMBL/GenBank/DDBJ whole genome shotgun (WGS) entry which is preliminary data.</text>
</comment>
<sequence>MSSLQTTPSRRISSGVLLPYPREWFVSKTLPPDTITTPCIVEYPSAPSPDPTTPDHPSQPSSSFIGWFPPATGTDTPPDTSSSLHLRIGLDMQTDYDNDPNASTATATPLLWLRLAIATTPAKGAAPRGTAELDEFIYLVMPANRFYGAAPGGKTGSLTLTRYADQPARWRVPAYVRDAMGASAARLCRADMCVLELSLVRAPMALMAGRWMQCASALDEGLVGDMREVQGCTRVRVHVAWTRELERMVDALDGMVEEATRRGDGEDECPLVKGRRVMGEEGRVAVNAWGNFLESGSDEVVVVDHKVSSNAERDGLVMTSKEFSEARKRKRAEEKEKARAEKKAKVEKEARADSRAVAEAEKSQEMSKKKKVVEVFKKTNTEDMEITYD</sequence>
<evidence type="ECO:0000313" key="1">
    <source>
        <dbReference type="EMBL" id="GME25882.1"/>
    </source>
</evidence>
<name>A0ACB5RZA7_9PEZI</name>
<organism evidence="1 2">
    <name type="scientific">Neofusicoccum parvum</name>
    <dbReference type="NCBI Taxonomy" id="310453"/>
    <lineage>
        <taxon>Eukaryota</taxon>
        <taxon>Fungi</taxon>
        <taxon>Dikarya</taxon>
        <taxon>Ascomycota</taxon>
        <taxon>Pezizomycotina</taxon>
        <taxon>Dothideomycetes</taxon>
        <taxon>Dothideomycetes incertae sedis</taxon>
        <taxon>Botryosphaeriales</taxon>
        <taxon>Botryosphaeriaceae</taxon>
        <taxon>Neofusicoccum</taxon>
    </lineage>
</organism>
<dbReference type="Proteomes" id="UP001165186">
    <property type="component" value="Unassembled WGS sequence"/>
</dbReference>
<reference evidence="1" key="1">
    <citation type="submission" date="2024-09" db="EMBL/GenBank/DDBJ databases">
        <title>Draft Genome Sequences of Neofusicoccum parvum.</title>
        <authorList>
            <person name="Ashida A."/>
            <person name="Camagna M."/>
            <person name="Tanaka A."/>
            <person name="Takemoto D."/>
        </authorList>
    </citation>
    <scope>NUCLEOTIDE SEQUENCE</scope>
    <source>
        <strain evidence="1">PPO83</strain>
    </source>
</reference>
<proteinExistence type="predicted"/>
<keyword evidence="2" id="KW-1185">Reference proteome</keyword>
<gene>
    <name evidence="1" type="primary">g2755</name>
    <name evidence="1" type="ORF">NpPPO83_00002755</name>
</gene>
<evidence type="ECO:0000313" key="2">
    <source>
        <dbReference type="Proteomes" id="UP001165186"/>
    </source>
</evidence>
<dbReference type="EMBL" id="BSXG01000023">
    <property type="protein sequence ID" value="GME25882.1"/>
    <property type="molecule type" value="Genomic_DNA"/>
</dbReference>
<protein>
    <submittedName>
        <fullName evidence="1">Uncharacterized protein</fullName>
    </submittedName>
</protein>
<accession>A0ACB5RZA7</accession>